<accession>A0A0A9EAA5</accession>
<organism evidence="1">
    <name type="scientific">Arundo donax</name>
    <name type="common">Giant reed</name>
    <name type="synonym">Donax arundinaceus</name>
    <dbReference type="NCBI Taxonomy" id="35708"/>
    <lineage>
        <taxon>Eukaryota</taxon>
        <taxon>Viridiplantae</taxon>
        <taxon>Streptophyta</taxon>
        <taxon>Embryophyta</taxon>
        <taxon>Tracheophyta</taxon>
        <taxon>Spermatophyta</taxon>
        <taxon>Magnoliopsida</taxon>
        <taxon>Liliopsida</taxon>
        <taxon>Poales</taxon>
        <taxon>Poaceae</taxon>
        <taxon>PACMAD clade</taxon>
        <taxon>Arundinoideae</taxon>
        <taxon>Arundineae</taxon>
        <taxon>Arundo</taxon>
    </lineage>
</organism>
<sequence length="27" mass="3165">MVGSVSIVQPHHHRHEPHQVRPYAVYC</sequence>
<protein>
    <submittedName>
        <fullName evidence="1">Uncharacterized protein</fullName>
    </submittedName>
</protein>
<reference evidence="1" key="1">
    <citation type="submission" date="2014-09" db="EMBL/GenBank/DDBJ databases">
        <authorList>
            <person name="Magalhaes I.L.F."/>
            <person name="Oliveira U."/>
            <person name="Santos F.R."/>
            <person name="Vidigal T.H.D.A."/>
            <person name="Brescovit A.D."/>
            <person name="Santos A.J."/>
        </authorList>
    </citation>
    <scope>NUCLEOTIDE SEQUENCE</scope>
    <source>
        <tissue evidence="1">Shoot tissue taken approximately 20 cm above the soil surface</tissue>
    </source>
</reference>
<dbReference type="EMBL" id="GBRH01200231">
    <property type="protein sequence ID" value="JAD97664.1"/>
    <property type="molecule type" value="Transcribed_RNA"/>
</dbReference>
<dbReference type="AlphaFoldDB" id="A0A0A9EAA5"/>
<evidence type="ECO:0000313" key="1">
    <source>
        <dbReference type="EMBL" id="JAD97664.1"/>
    </source>
</evidence>
<name>A0A0A9EAA5_ARUDO</name>
<proteinExistence type="predicted"/>
<reference evidence="1" key="2">
    <citation type="journal article" date="2015" name="Data Brief">
        <title>Shoot transcriptome of the giant reed, Arundo donax.</title>
        <authorList>
            <person name="Barrero R.A."/>
            <person name="Guerrero F.D."/>
            <person name="Moolhuijzen P."/>
            <person name="Goolsby J.A."/>
            <person name="Tidwell J."/>
            <person name="Bellgard S.E."/>
            <person name="Bellgard M.I."/>
        </authorList>
    </citation>
    <scope>NUCLEOTIDE SEQUENCE</scope>
    <source>
        <tissue evidence="1">Shoot tissue taken approximately 20 cm above the soil surface</tissue>
    </source>
</reference>